<evidence type="ECO:0000256" key="3">
    <source>
        <dbReference type="ARBA" id="ARBA00022448"/>
    </source>
</evidence>
<dbReference type="CDD" id="cd06550">
    <property type="entry name" value="TM_ABC_iron-siderophores_like"/>
    <property type="match status" value="1"/>
</dbReference>
<dbReference type="PANTHER" id="PTHR30472">
    <property type="entry name" value="FERRIC ENTEROBACTIN TRANSPORT SYSTEM PERMEASE PROTEIN"/>
    <property type="match status" value="1"/>
</dbReference>
<feature type="transmembrane region" description="Helical" evidence="9">
    <location>
        <begin position="317"/>
        <end position="337"/>
    </location>
</feature>
<dbReference type="InterPro" id="IPR000522">
    <property type="entry name" value="ABC_transptr_permease_BtuC"/>
</dbReference>
<accession>A0AAV3TXG9</accession>
<feature type="transmembrane region" description="Helical" evidence="9">
    <location>
        <begin position="185"/>
        <end position="209"/>
    </location>
</feature>
<keyword evidence="4" id="KW-1003">Cell membrane</keyword>
<dbReference type="PANTHER" id="PTHR30472:SF25">
    <property type="entry name" value="ABC TRANSPORTER PERMEASE PROTEIN MJ0876-RELATED"/>
    <property type="match status" value="1"/>
</dbReference>
<keyword evidence="3" id="KW-0813">Transport</keyword>
<evidence type="ECO:0000313" key="11">
    <source>
        <dbReference type="Proteomes" id="UP001409585"/>
    </source>
</evidence>
<feature type="transmembrane region" description="Helical" evidence="9">
    <location>
        <begin position="229"/>
        <end position="248"/>
    </location>
</feature>
<feature type="region of interest" description="Disordered" evidence="8">
    <location>
        <begin position="1"/>
        <end position="24"/>
    </location>
</feature>
<dbReference type="AlphaFoldDB" id="A0AAV3TXG9"/>
<dbReference type="Gene3D" id="1.10.3470.10">
    <property type="entry name" value="ABC transporter involved in vitamin B12 uptake, BtuC"/>
    <property type="match status" value="1"/>
</dbReference>
<dbReference type="FunFam" id="1.10.3470.10:FF:000001">
    <property type="entry name" value="Vitamin B12 ABC transporter permease BtuC"/>
    <property type="match status" value="1"/>
</dbReference>
<evidence type="ECO:0000256" key="4">
    <source>
        <dbReference type="ARBA" id="ARBA00022475"/>
    </source>
</evidence>
<keyword evidence="7 9" id="KW-0472">Membrane</keyword>
<keyword evidence="6 9" id="KW-1133">Transmembrane helix</keyword>
<dbReference type="GO" id="GO:0005886">
    <property type="term" value="C:plasma membrane"/>
    <property type="evidence" value="ECO:0007669"/>
    <property type="project" value="UniProtKB-SubCell"/>
</dbReference>
<dbReference type="RefSeq" id="WP_345416675.1">
    <property type="nucleotide sequence ID" value="NZ_AP031496.1"/>
</dbReference>
<evidence type="ECO:0000256" key="1">
    <source>
        <dbReference type="ARBA" id="ARBA00004651"/>
    </source>
</evidence>
<keyword evidence="5 9" id="KW-0812">Transmembrane</keyword>
<feature type="transmembrane region" description="Helical" evidence="9">
    <location>
        <begin position="152"/>
        <end position="173"/>
    </location>
</feature>
<protein>
    <submittedName>
        <fullName evidence="10">Iron ABC transporter permease</fullName>
    </submittedName>
</protein>
<gene>
    <name evidence="10" type="ORF">GCM10025791_05460</name>
</gene>
<dbReference type="EMBL" id="BAABLX010000004">
    <property type="protein sequence ID" value="GAA4932001.1"/>
    <property type="molecule type" value="Genomic_DNA"/>
</dbReference>
<sequence length="375" mass="39094">MPQVNQVRAKPTGSNPTIDKPTSETAPASRYAFWRRWLLPLLVALTLVSAWLDLNHGPVEIPFSQWWSLLFGGDGVNPSQSNIILQLRLPRVLTAVAVGAALGGSGAALQGLFRNPLADPSIIGVSAGASLGAALAIVAGAHWAIAASVLPLLQILCAFVAALAVVALVYAVAKPALVGAGRSVITMLLAGIAITALVGAATSVLKYLVDDQNLRQVSLWQMGSLQPNSWWLVAVLLLCCATCLWRLLAAAESLNAFLLGEADAQLMGVAVARVKLKVITWVALACAATVAVAGVIGFVGLLAPHCARLLVGPNHRYLMPCAAVGGALMLVLADIVSRSLIPPIILPVGIITALVGAPLFLWLLVFSQGAGQWRH</sequence>
<evidence type="ECO:0000256" key="5">
    <source>
        <dbReference type="ARBA" id="ARBA00022692"/>
    </source>
</evidence>
<organism evidence="10 11">
    <name type="scientific">Halioxenophilus aromaticivorans</name>
    <dbReference type="NCBI Taxonomy" id="1306992"/>
    <lineage>
        <taxon>Bacteria</taxon>
        <taxon>Pseudomonadati</taxon>
        <taxon>Pseudomonadota</taxon>
        <taxon>Gammaproteobacteria</taxon>
        <taxon>Alteromonadales</taxon>
        <taxon>Alteromonadaceae</taxon>
        <taxon>Halioxenophilus</taxon>
    </lineage>
</organism>
<reference evidence="11" key="1">
    <citation type="journal article" date="2019" name="Int. J. Syst. Evol. Microbiol.">
        <title>The Global Catalogue of Microorganisms (GCM) 10K type strain sequencing project: providing services to taxonomists for standard genome sequencing and annotation.</title>
        <authorList>
            <consortium name="The Broad Institute Genomics Platform"/>
            <consortium name="The Broad Institute Genome Sequencing Center for Infectious Disease"/>
            <person name="Wu L."/>
            <person name="Ma J."/>
        </authorList>
    </citation>
    <scope>NUCLEOTIDE SEQUENCE [LARGE SCALE GENOMIC DNA]</scope>
    <source>
        <strain evidence="11">JCM 19134</strain>
    </source>
</reference>
<name>A0AAV3TXG9_9ALTE</name>
<comment type="subcellular location">
    <subcellularLocation>
        <location evidence="1">Cell membrane</location>
        <topology evidence="1">Multi-pass membrane protein</topology>
    </subcellularLocation>
</comment>
<dbReference type="SUPFAM" id="SSF81345">
    <property type="entry name" value="ABC transporter involved in vitamin B12 uptake, BtuC"/>
    <property type="match status" value="1"/>
</dbReference>
<evidence type="ECO:0000256" key="8">
    <source>
        <dbReference type="SAM" id="MobiDB-lite"/>
    </source>
</evidence>
<evidence type="ECO:0000256" key="6">
    <source>
        <dbReference type="ARBA" id="ARBA00022989"/>
    </source>
</evidence>
<comment type="caution">
    <text evidence="10">The sequence shown here is derived from an EMBL/GenBank/DDBJ whole genome shotgun (WGS) entry which is preliminary data.</text>
</comment>
<feature type="compositionally biased region" description="Polar residues" evidence="8">
    <location>
        <begin position="1"/>
        <end position="17"/>
    </location>
</feature>
<feature type="transmembrane region" description="Helical" evidence="9">
    <location>
        <begin position="125"/>
        <end position="146"/>
    </location>
</feature>
<feature type="transmembrane region" description="Helical" evidence="9">
    <location>
        <begin position="92"/>
        <end position="113"/>
    </location>
</feature>
<dbReference type="GO" id="GO:0033214">
    <property type="term" value="P:siderophore-iron import into cell"/>
    <property type="evidence" value="ECO:0007669"/>
    <property type="project" value="TreeGrafter"/>
</dbReference>
<feature type="transmembrane region" description="Helical" evidence="9">
    <location>
        <begin position="344"/>
        <end position="365"/>
    </location>
</feature>
<evidence type="ECO:0000256" key="9">
    <source>
        <dbReference type="SAM" id="Phobius"/>
    </source>
</evidence>
<evidence type="ECO:0000256" key="7">
    <source>
        <dbReference type="ARBA" id="ARBA00023136"/>
    </source>
</evidence>
<dbReference type="Proteomes" id="UP001409585">
    <property type="component" value="Unassembled WGS sequence"/>
</dbReference>
<proteinExistence type="inferred from homology"/>
<keyword evidence="11" id="KW-1185">Reference proteome</keyword>
<dbReference type="InterPro" id="IPR037294">
    <property type="entry name" value="ABC_BtuC-like"/>
</dbReference>
<evidence type="ECO:0000313" key="10">
    <source>
        <dbReference type="EMBL" id="GAA4932001.1"/>
    </source>
</evidence>
<evidence type="ECO:0000256" key="2">
    <source>
        <dbReference type="ARBA" id="ARBA00007935"/>
    </source>
</evidence>
<dbReference type="GO" id="GO:0022857">
    <property type="term" value="F:transmembrane transporter activity"/>
    <property type="evidence" value="ECO:0007669"/>
    <property type="project" value="InterPro"/>
</dbReference>
<comment type="similarity">
    <text evidence="2">Belongs to the binding-protein-dependent transport system permease family. FecCD subfamily.</text>
</comment>
<feature type="transmembrane region" description="Helical" evidence="9">
    <location>
        <begin position="281"/>
        <end position="305"/>
    </location>
</feature>
<dbReference type="Pfam" id="PF01032">
    <property type="entry name" value="FecCD"/>
    <property type="match status" value="1"/>
</dbReference>